<comment type="similarity">
    <text evidence="2">Belongs to the IucA/IucC family.</text>
</comment>
<dbReference type="Gene3D" id="1.10.510.40">
    <property type="match status" value="1"/>
</dbReference>
<feature type="domain" description="Aerobactin siderophore biosynthesis IucA/IucC-like C-terminal" evidence="4">
    <location>
        <begin position="424"/>
        <end position="590"/>
    </location>
</feature>
<evidence type="ECO:0000256" key="2">
    <source>
        <dbReference type="ARBA" id="ARBA00007832"/>
    </source>
</evidence>
<evidence type="ECO:0000313" key="6">
    <source>
        <dbReference type="Proteomes" id="UP001596047"/>
    </source>
</evidence>
<dbReference type="Pfam" id="PF04183">
    <property type="entry name" value="IucA_IucC"/>
    <property type="match status" value="1"/>
</dbReference>
<dbReference type="InterPro" id="IPR007310">
    <property type="entry name" value="Aerobactin_biosyn_IucA/IucC_N"/>
</dbReference>
<name>A0ABW0W5W8_9BACL</name>
<comment type="pathway">
    <text evidence="1">Siderophore biosynthesis.</text>
</comment>
<dbReference type="InterPro" id="IPR022770">
    <property type="entry name" value="IucA/IucC-like_C"/>
</dbReference>
<dbReference type="EMBL" id="JBHSOW010000102">
    <property type="protein sequence ID" value="MFC5652652.1"/>
    <property type="molecule type" value="Genomic_DNA"/>
</dbReference>
<dbReference type="Gene3D" id="3.30.310.280">
    <property type="match status" value="1"/>
</dbReference>
<accession>A0ABW0W5W8</accession>
<dbReference type="Proteomes" id="UP001596047">
    <property type="component" value="Unassembled WGS sequence"/>
</dbReference>
<comment type="caution">
    <text evidence="5">The sequence shown here is derived from an EMBL/GenBank/DDBJ whole genome shotgun (WGS) entry which is preliminary data.</text>
</comment>
<organism evidence="5 6">
    <name type="scientific">Paenibacillus solisilvae</name>
    <dbReference type="NCBI Taxonomy" id="2486751"/>
    <lineage>
        <taxon>Bacteria</taxon>
        <taxon>Bacillati</taxon>
        <taxon>Bacillota</taxon>
        <taxon>Bacilli</taxon>
        <taxon>Bacillales</taxon>
        <taxon>Paenibacillaceae</taxon>
        <taxon>Paenibacillus</taxon>
    </lineage>
</organism>
<evidence type="ECO:0000259" key="3">
    <source>
        <dbReference type="Pfam" id="PF04183"/>
    </source>
</evidence>
<dbReference type="InterPro" id="IPR037455">
    <property type="entry name" value="LucA/IucC-like"/>
</dbReference>
<dbReference type="PANTHER" id="PTHR34384:SF6">
    <property type="entry name" value="STAPHYLOFERRIN B SYNTHASE"/>
    <property type="match status" value="1"/>
</dbReference>
<feature type="domain" description="Aerobactin siderophore biosynthesis IucA/IucC N-terminal" evidence="3">
    <location>
        <begin position="158"/>
        <end position="403"/>
    </location>
</feature>
<dbReference type="RefSeq" id="WP_379191298.1">
    <property type="nucleotide sequence ID" value="NZ_JBHSOW010000102.1"/>
</dbReference>
<keyword evidence="6" id="KW-1185">Reference proteome</keyword>
<reference evidence="6" key="1">
    <citation type="journal article" date="2019" name="Int. J. Syst. Evol. Microbiol.">
        <title>The Global Catalogue of Microorganisms (GCM) 10K type strain sequencing project: providing services to taxonomists for standard genome sequencing and annotation.</title>
        <authorList>
            <consortium name="The Broad Institute Genomics Platform"/>
            <consortium name="The Broad Institute Genome Sequencing Center for Infectious Disease"/>
            <person name="Wu L."/>
            <person name="Ma J."/>
        </authorList>
    </citation>
    <scope>NUCLEOTIDE SEQUENCE [LARGE SCALE GENOMIC DNA]</scope>
    <source>
        <strain evidence="6">CGMCC 1.3240</strain>
    </source>
</reference>
<dbReference type="Pfam" id="PF06276">
    <property type="entry name" value="FhuF"/>
    <property type="match status" value="1"/>
</dbReference>
<evidence type="ECO:0000256" key="1">
    <source>
        <dbReference type="ARBA" id="ARBA00004924"/>
    </source>
</evidence>
<dbReference type="Gene3D" id="6.10.250.3370">
    <property type="match status" value="1"/>
</dbReference>
<evidence type="ECO:0000313" key="5">
    <source>
        <dbReference type="EMBL" id="MFC5652652.1"/>
    </source>
</evidence>
<protein>
    <submittedName>
        <fullName evidence="5">IucA/IucC family protein</fullName>
    </submittedName>
</protein>
<gene>
    <name evidence="5" type="ORF">ACFPYJ_26745</name>
</gene>
<sequence>MKTLEPVQQTEEKDWSAAYPSDVYAQVEQRVLCQLIEAVLYEEIVVPHQGLPAARDFAGQLVLPGQTNEGQPVQYHFHAKRKFSFGRFRLERGTVSRKAGDEAPSAAALTSFVEEVLGQVQKNEALIRLLEELENTLAKDVQAQQLKSAASSSEIQRDYDDIEAELDGHPYHPCYKSRIGFSLQENAQYGPEFKAGLRPVWLAISKSHSHLALANGEDYLTFIQQELGSHTNQQYLSSLAEKGLNAGDYWFMPVHPWQWEHMILISFHRQLADQTIVLLGRGTDVYRAQQSIRSWTNRSNKAKPYMKLSLNILNTSTKRILAKHTVRNAPLVSDWLLSLIQNDDTARELGFILLAEFAGISYAYEKLPSTMQVAAHGSLGMIWRRSLHSYLSEEERALPFSALSSMAGDGQPFIEPWVRKHGLEAWTRRLLEITVNPIIHMLYAHGLAMESHAQNLVLIHKDGHPARLAIKDFHDGLRFSREHLPQPETCPDLHLEPAHHRALNRHSFMQTDDLSAVTDFVHSAFFFVCMSELGMFLNEQYGMEETGFWTMIAGVIYDYQHKHPQHAANFERYDLFSETIRIEQLARRRLWKDIEVEPKSVPNPLYYYRLDEGAKG</sequence>
<dbReference type="PANTHER" id="PTHR34384">
    <property type="entry name" value="L-2,3-DIAMINOPROPANOATE--CITRATE LIGASE"/>
    <property type="match status" value="1"/>
</dbReference>
<proteinExistence type="inferred from homology"/>
<evidence type="ECO:0000259" key="4">
    <source>
        <dbReference type="Pfam" id="PF06276"/>
    </source>
</evidence>